<feature type="transmembrane region" description="Helical" evidence="1">
    <location>
        <begin position="12"/>
        <end position="31"/>
    </location>
</feature>
<reference evidence="2 3" key="1">
    <citation type="submission" date="2018-01" db="EMBL/GenBank/DDBJ databases">
        <title>The draft genome sequence of Halioglobus lutimaris HF004.</title>
        <authorList>
            <person name="Du Z.-J."/>
            <person name="Shi M.-J."/>
        </authorList>
    </citation>
    <scope>NUCLEOTIDE SEQUENCE [LARGE SCALE GENOMIC DNA]</scope>
    <source>
        <strain evidence="2 3">HF004</strain>
    </source>
</reference>
<protein>
    <submittedName>
        <fullName evidence="2">Uncharacterized protein</fullName>
    </submittedName>
</protein>
<keyword evidence="3" id="KW-1185">Reference proteome</keyword>
<evidence type="ECO:0000313" key="3">
    <source>
        <dbReference type="Proteomes" id="UP000235005"/>
    </source>
</evidence>
<dbReference type="OrthoDB" id="5740214at2"/>
<sequence>MNPARFNRATHFSVVWAFMLCFITILEWRSLDRDPMKADILSPFIQRHIEITPGQAQTDRAAPIDSLGVEPAKRPQTVVELGFDGPLFLACFFIPIIVFHGIGALFTHLRKHLEP</sequence>
<proteinExistence type="predicted"/>
<name>A0A2N5X870_9GAMM</name>
<evidence type="ECO:0000313" key="2">
    <source>
        <dbReference type="EMBL" id="PLW70685.1"/>
    </source>
</evidence>
<dbReference type="EMBL" id="PKUS01000001">
    <property type="protein sequence ID" value="PLW70685.1"/>
    <property type="molecule type" value="Genomic_DNA"/>
</dbReference>
<keyword evidence="1" id="KW-0472">Membrane</keyword>
<evidence type="ECO:0000256" key="1">
    <source>
        <dbReference type="SAM" id="Phobius"/>
    </source>
</evidence>
<comment type="caution">
    <text evidence="2">The sequence shown here is derived from an EMBL/GenBank/DDBJ whole genome shotgun (WGS) entry which is preliminary data.</text>
</comment>
<dbReference type="AlphaFoldDB" id="A0A2N5X870"/>
<feature type="transmembrane region" description="Helical" evidence="1">
    <location>
        <begin position="87"/>
        <end position="109"/>
    </location>
</feature>
<keyword evidence="1" id="KW-1133">Transmembrane helix</keyword>
<accession>A0A2N5X870</accession>
<dbReference type="Proteomes" id="UP000235005">
    <property type="component" value="Unassembled WGS sequence"/>
</dbReference>
<keyword evidence="1" id="KW-0812">Transmembrane</keyword>
<dbReference type="RefSeq" id="WP_101516982.1">
    <property type="nucleotide sequence ID" value="NZ_PKUS01000001.1"/>
</dbReference>
<organism evidence="2 3">
    <name type="scientific">Pseudohalioglobus lutimaris</name>
    <dbReference type="NCBI Taxonomy" id="1737061"/>
    <lineage>
        <taxon>Bacteria</taxon>
        <taxon>Pseudomonadati</taxon>
        <taxon>Pseudomonadota</taxon>
        <taxon>Gammaproteobacteria</taxon>
        <taxon>Cellvibrionales</taxon>
        <taxon>Halieaceae</taxon>
        <taxon>Pseudohalioglobus</taxon>
    </lineage>
</organism>
<gene>
    <name evidence="2" type="ORF">C0039_00700</name>
</gene>